<organism evidence="1 2">
    <name type="scientific">Macrophomina phaseolina</name>
    <dbReference type="NCBI Taxonomy" id="35725"/>
    <lineage>
        <taxon>Eukaryota</taxon>
        <taxon>Fungi</taxon>
        <taxon>Dikarya</taxon>
        <taxon>Ascomycota</taxon>
        <taxon>Pezizomycotina</taxon>
        <taxon>Dothideomycetes</taxon>
        <taxon>Dothideomycetes incertae sedis</taxon>
        <taxon>Botryosphaeriales</taxon>
        <taxon>Botryosphaeriaceae</taxon>
        <taxon>Macrophomina</taxon>
    </lineage>
</organism>
<evidence type="ECO:0000313" key="2">
    <source>
        <dbReference type="Proteomes" id="UP000774617"/>
    </source>
</evidence>
<name>A0ABQ8GPB9_9PEZI</name>
<comment type="caution">
    <text evidence="1">The sequence shown here is derived from an EMBL/GenBank/DDBJ whole genome shotgun (WGS) entry which is preliminary data.</text>
</comment>
<keyword evidence="2" id="KW-1185">Reference proteome</keyword>
<sequence>VVSLIDLAAELRQRTLGFAVPDVNRISQPWPQGLLNLLHASQHIREDTHETMSPRPPMHIVSNPEHLTNLRAPKPTSGNSGHGSTLERLCLVLCQQSGAKRITWMCYCSRDTDEWLHTELIQAWNDSVHQLPPSFSAVYLDVTPAPEWMSSKLRDINNPFIYDKRAESTFLSAHIGDISYLIRATNRHYKGTVAVHRTGKLSTRNQFCSHGMTENSAKAGIGIDFRG</sequence>
<reference evidence="1 2" key="1">
    <citation type="journal article" date="2021" name="Nat. Commun.">
        <title>Genetic determinants of endophytism in the Arabidopsis root mycobiome.</title>
        <authorList>
            <person name="Mesny F."/>
            <person name="Miyauchi S."/>
            <person name="Thiergart T."/>
            <person name="Pickel B."/>
            <person name="Atanasova L."/>
            <person name="Karlsson M."/>
            <person name="Huettel B."/>
            <person name="Barry K.W."/>
            <person name="Haridas S."/>
            <person name="Chen C."/>
            <person name="Bauer D."/>
            <person name="Andreopoulos W."/>
            <person name="Pangilinan J."/>
            <person name="LaButti K."/>
            <person name="Riley R."/>
            <person name="Lipzen A."/>
            <person name="Clum A."/>
            <person name="Drula E."/>
            <person name="Henrissat B."/>
            <person name="Kohler A."/>
            <person name="Grigoriev I.V."/>
            <person name="Martin F.M."/>
            <person name="Hacquard S."/>
        </authorList>
    </citation>
    <scope>NUCLEOTIDE SEQUENCE [LARGE SCALE GENOMIC DNA]</scope>
    <source>
        <strain evidence="1 2">MPI-SDFR-AT-0080</strain>
    </source>
</reference>
<proteinExistence type="predicted"/>
<dbReference type="Proteomes" id="UP000774617">
    <property type="component" value="Unassembled WGS sequence"/>
</dbReference>
<accession>A0ABQ8GPB9</accession>
<gene>
    <name evidence="1" type="ORF">B0J12DRAFT_565427</name>
</gene>
<protein>
    <submittedName>
        <fullName evidence="1">Uncharacterized protein</fullName>
    </submittedName>
</protein>
<feature type="non-terminal residue" evidence="1">
    <location>
        <position position="1"/>
    </location>
</feature>
<dbReference type="EMBL" id="JAGTJR010000004">
    <property type="protein sequence ID" value="KAH7061586.1"/>
    <property type="molecule type" value="Genomic_DNA"/>
</dbReference>
<evidence type="ECO:0000313" key="1">
    <source>
        <dbReference type="EMBL" id="KAH7061586.1"/>
    </source>
</evidence>